<dbReference type="InterPro" id="IPR032212">
    <property type="entry name" value="DUF5031"/>
</dbReference>
<evidence type="ECO:0000313" key="2">
    <source>
        <dbReference type="EMBL" id="SEA17817.1"/>
    </source>
</evidence>
<proteinExistence type="predicted"/>
<dbReference type="AlphaFoldDB" id="A0A1H3Z2D6"/>
<accession>A0A1H3Z2D6</accession>
<organism evidence="2 3">
    <name type="scientific">Alistipes timonensis JC136</name>
    <dbReference type="NCBI Taxonomy" id="1033731"/>
    <lineage>
        <taxon>Bacteria</taxon>
        <taxon>Pseudomonadati</taxon>
        <taxon>Bacteroidota</taxon>
        <taxon>Bacteroidia</taxon>
        <taxon>Bacteroidales</taxon>
        <taxon>Rikenellaceae</taxon>
        <taxon>Alistipes</taxon>
    </lineage>
</organism>
<dbReference type="PROSITE" id="PS51257">
    <property type="entry name" value="PROKAR_LIPOPROTEIN"/>
    <property type="match status" value="1"/>
</dbReference>
<name>A0A1H3Z2D6_9BACT</name>
<gene>
    <name evidence="2" type="ORF">SAMN05444145_10266</name>
</gene>
<dbReference type="RefSeq" id="WP_231290898.1">
    <property type="nucleotide sequence ID" value="NZ_CAEG01000012.1"/>
</dbReference>
<evidence type="ECO:0000313" key="3">
    <source>
        <dbReference type="Proteomes" id="UP000183253"/>
    </source>
</evidence>
<dbReference type="Pfam" id="PF16434">
    <property type="entry name" value="DUF5031"/>
    <property type="match status" value="1"/>
</dbReference>
<reference evidence="2 3" key="1">
    <citation type="submission" date="2016-10" db="EMBL/GenBank/DDBJ databases">
        <authorList>
            <person name="de Groot N.N."/>
        </authorList>
    </citation>
    <scope>NUCLEOTIDE SEQUENCE [LARGE SCALE GENOMIC DNA]</scope>
    <source>
        <strain evidence="2 3">DSM 25383</strain>
    </source>
</reference>
<evidence type="ECO:0000256" key="1">
    <source>
        <dbReference type="SAM" id="SignalP"/>
    </source>
</evidence>
<dbReference type="Proteomes" id="UP000183253">
    <property type="component" value="Unassembled WGS sequence"/>
</dbReference>
<keyword evidence="1" id="KW-0732">Signal</keyword>
<protein>
    <recommendedName>
        <fullName evidence="4">Fimbrillin-A associated anchor protein Mfa1 and Mfa2</fullName>
    </recommendedName>
</protein>
<feature type="chain" id="PRO_5010321760" description="Fimbrillin-A associated anchor protein Mfa1 and Mfa2" evidence="1">
    <location>
        <begin position="21"/>
        <end position="360"/>
    </location>
</feature>
<keyword evidence="3" id="KW-1185">Reference proteome</keyword>
<evidence type="ECO:0008006" key="4">
    <source>
        <dbReference type="Google" id="ProtNLM"/>
    </source>
</evidence>
<dbReference type="EMBL" id="FNRI01000002">
    <property type="protein sequence ID" value="SEA17817.1"/>
    <property type="molecule type" value="Genomic_DNA"/>
</dbReference>
<feature type="signal peptide" evidence="1">
    <location>
        <begin position="1"/>
        <end position="20"/>
    </location>
</feature>
<sequence>MKRIMLYQICGALFSLSLLAACGLEAQEECLPCAGNKLRQAELFLEGPAPVSGLETPLHVFRRAAGTQDGYVLDRTYASVADGEVLKLPLAELRNSDYRFLMVARPGGGEWFSLGTAAGTPFVPGVAWEDLRLECAAGAAAAEGYCGFTDLSGETLLRDGSIRLTLTRIAGQVLFDIFRTGGSLSQPESVVSSDVESVIDRVARIDITYENPTTALRFDETGTLVPAAYAPEPLTRSVLPRATDFRVALPQADMGLRVYDEALRGSLRMEGAYLLPSDSKLRIKLLFTYYDTTPACGDGHTHVPACFPQRQATLVLPAAGAAAGLPVAADCYTVNRAGLRCDRIIDVPVGGGIETNFDWQ</sequence>
<dbReference type="STRING" id="1033731.SAMN05444145_10266"/>